<proteinExistence type="inferred from homology"/>
<dbReference type="Proteomes" id="UP000500826">
    <property type="component" value="Chromosome"/>
</dbReference>
<evidence type="ECO:0000256" key="8">
    <source>
        <dbReference type="ARBA" id="ARBA00038436"/>
    </source>
</evidence>
<evidence type="ECO:0000256" key="1">
    <source>
        <dbReference type="ARBA" id="ARBA00004429"/>
    </source>
</evidence>
<evidence type="ECO:0000313" key="12">
    <source>
        <dbReference type="Proteomes" id="UP000500826"/>
    </source>
</evidence>
<evidence type="ECO:0000256" key="9">
    <source>
        <dbReference type="RuleBase" id="RU369079"/>
    </source>
</evidence>
<keyword evidence="4 9" id="KW-0997">Cell inner membrane</keyword>
<evidence type="ECO:0000256" key="4">
    <source>
        <dbReference type="ARBA" id="ARBA00022519"/>
    </source>
</evidence>
<gene>
    <name evidence="11" type="ORF">HK414_18395</name>
</gene>
<keyword evidence="3" id="KW-1003">Cell membrane</keyword>
<keyword evidence="2 9" id="KW-0813">Transport</keyword>
<evidence type="ECO:0000256" key="2">
    <source>
        <dbReference type="ARBA" id="ARBA00022448"/>
    </source>
</evidence>
<dbReference type="InterPro" id="IPR055348">
    <property type="entry name" value="DctQ"/>
</dbReference>
<dbReference type="InterPro" id="IPR007387">
    <property type="entry name" value="TRAP_DctQ"/>
</dbReference>
<protein>
    <recommendedName>
        <fullName evidence="9">TRAP transporter small permease protein</fullName>
    </recommendedName>
</protein>
<comment type="caution">
    <text evidence="9">Lacks conserved residue(s) required for the propagation of feature annotation.</text>
</comment>
<evidence type="ECO:0000259" key="10">
    <source>
        <dbReference type="Pfam" id="PF04290"/>
    </source>
</evidence>
<comment type="similarity">
    <text evidence="8 9">Belongs to the TRAP transporter small permease family.</text>
</comment>
<feature type="transmembrane region" description="Helical" evidence="9">
    <location>
        <begin position="66"/>
        <end position="87"/>
    </location>
</feature>
<name>A0ABX6P708_9BURK</name>
<dbReference type="Pfam" id="PF04290">
    <property type="entry name" value="DctQ"/>
    <property type="match status" value="1"/>
</dbReference>
<organism evidence="11 12">
    <name type="scientific">Ramlibacter terrae</name>
    <dbReference type="NCBI Taxonomy" id="2732511"/>
    <lineage>
        <taxon>Bacteria</taxon>
        <taxon>Pseudomonadati</taxon>
        <taxon>Pseudomonadota</taxon>
        <taxon>Betaproteobacteria</taxon>
        <taxon>Burkholderiales</taxon>
        <taxon>Comamonadaceae</taxon>
        <taxon>Ramlibacter</taxon>
    </lineage>
</organism>
<keyword evidence="5 9" id="KW-0812">Transmembrane</keyword>
<dbReference type="PANTHER" id="PTHR35011">
    <property type="entry name" value="2,3-DIKETO-L-GULONATE TRAP TRANSPORTER SMALL PERMEASE PROTEIN YIAM"/>
    <property type="match status" value="1"/>
</dbReference>
<evidence type="ECO:0000256" key="6">
    <source>
        <dbReference type="ARBA" id="ARBA00022989"/>
    </source>
</evidence>
<accession>A0ABX6P708</accession>
<evidence type="ECO:0000256" key="5">
    <source>
        <dbReference type="ARBA" id="ARBA00022692"/>
    </source>
</evidence>
<feature type="transmembrane region" description="Helical" evidence="9">
    <location>
        <begin position="20"/>
        <end position="40"/>
    </location>
</feature>
<evidence type="ECO:0000313" key="11">
    <source>
        <dbReference type="EMBL" id="QJW85860.1"/>
    </source>
</evidence>
<comment type="subcellular location">
    <subcellularLocation>
        <location evidence="1 9">Cell inner membrane</location>
        <topology evidence="1 9">Multi-pass membrane protein</topology>
    </subcellularLocation>
</comment>
<dbReference type="EMBL" id="CP053418">
    <property type="protein sequence ID" value="QJW85860.1"/>
    <property type="molecule type" value="Genomic_DNA"/>
</dbReference>
<evidence type="ECO:0000256" key="3">
    <source>
        <dbReference type="ARBA" id="ARBA00022475"/>
    </source>
</evidence>
<sequence length="142" mass="15490">MALTFFDVLGRKLLSNSIPGSLELTELMMVVVIFAGLPLVSRRGEHVEFDSLDPYLPARVRRAQHVIVQLICGAVLLGLAWRMWIMAGQFLANGEITAQLYIPKAPFIYGMAILCALTGLVHLSMLAGKPVTRGDEPEGVAL</sequence>
<evidence type="ECO:0000256" key="7">
    <source>
        <dbReference type="ARBA" id="ARBA00023136"/>
    </source>
</evidence>
<keyword evidence="6 9" id="KW-1133">Transmembrane helix</keyword>
<comment type="subunit">
    <text evidence="9">The complex comprises the extracytoplasmic solute receptor protein and the two transmembrane proteins.</text>
</comment>
<feature type="transmembrane region" description="Helical" evidence="9">
    <location>
        <begin position="107"/>
        <end position="127"/>
    </location>
</feature>
<reference evidence="11 12" key="1">
    <citation type="submission" date="2020-05" db="EMBL/GenBank/DDBJ databases">
        <title>Ramlibacter rhizophilus sp. nov., isolated from rhizosphere soil of national flower Mugunghwa from South Korea.</title>
        <authorList>
            <person name="Zheng-Fei Y."/>
            <person name="Huan T."/>
        </authorList>
    </citation>
    <scope>NUCLEOTIDE SEQUENCE [LARGE SCALE GENOMIC DNA]</scope>
    <source>
        <strain evidence="11 12">H242</strain>
    </source>
</reference>
<keyword evidence="7 9" id="KW-0472">Membrane</keyword>
<comment type="function">
    <text evidence="9">Part of the tripartite ATP-independent periplasmic (TRAP) transport system.</text>
</comment>
<dbReference type="PANTHER" id="PTHR35011:SF10">
    <property type="entry name" value="TRAP TRANSPORTER SMALL PERMEASE PROTEIN"/>
    <property type="match status" value="1"/>
</dbReference>
<feature type="domain" description="Tripartite ATP-independent periplasmic transporters DctQ component" evidence="10">
    <location>
        <begin position="1"/>
        <end position="127"/>
    </location>
</feature>
<keyword evidence="12" id="KW-1185">Reference proteome</keyword>